<reference evidence="1" key="1">
    <citation type="journal article" date="2016" name="Insect Biochem. Mol. Biol.">
        <title>Multifaceted biological insights from a draft genome sequence of the tobacco hornworm moth, Manduca sexta.</title>
        <authorList>
            <person name="Kanost M.R."/>
            <person name="Arrese E.L."/>
            <person name="Cao X."/>
            <person name="Chen Y.R."/>
            <person name="Chellapilla S."/>
            <person name="Goldsmith M.R."/>
            <person name="Grosse-Wilde E."/>
            <person name="Heckel D.G."/>
            <person name="Herndon N."/>
            <person name="Jiang H."/>
            <person name="Papanicolaou A."/>
            <person name="Qu J."/>
            <person name="Soulages J.L."/>
            <person name="Vogel H."/>
            <person name="Walters J."/>
            <person name="Waterhouse R.M."/>
            <person name="Ahn S.J."/>
            <person name="Almeida F.C."/>
            <person name="An C."/>
            <person name="Aqrawi P."/>
            <person name="Bretschneider A."/>
            <person name="Bryant W.B."/>
            <person name="Bucks S."/>
            <person name="Chao H."/>
            <person name="Chevignon G."/>
            <person name="Christen J.M."/>
            <person name="Clarke D.F."/>
            <person name="Dittmer N.T."/>
            <person name="Ferguson L.C.F."/>
            <person name="Garavelou S."/>
            <person name="Gordon K.H.J."/>
            <person name="Gunaratna R.T."/>
            <person name="Han Y."/>
            <person name="Hauser F."/>
            <person name="He Y."/>
            <person name="Heidel-Fischer H."/>
            <person name="Hirsh A."/>
            <person name="Hu Y."/>
            <person name="Jiang H."/>
            <person name="Kalra D."/>
            <person name="Klinner C."/>
            <person name="Konig C."/>
            <person name="Kovar C."/>
            <person name="Kroll A.R."/>
            <person name="Kuwar S.S."/>
            <person name="Lee S.L."/>
            <person name="Lehman R."/>
            <person name="Li K."/>
            <person name="Li Z."/>
            <person name="Liang H."/>
            <person name="Lovelace S."/>
            <person name="Lu Z."/>
            <person name="Mansfield J.H."/>
            <person name="McCulloch K.J."/>
            <person name="Mathew T."/>
            <person name="Morton B."/>
            <person name="Muzny D.M."/>
            <person name="Neunemann D."/>
            <person name="Ongeri F."/>
            <person name="Pauchet Y."/>
            <person name="Pu L.L."/>
            <person name="Pyrousis I."/>
            <person name="Rao X.J."/>
            <person name="Redding A."/>
            <person name="Roesel C."/>
            <person name="Sanchez-Gracia A."/>
            <person name="Schaack S."/>
            <person name="Shukla A."/>
            <person name="Tetreau G."/>
            <person name="Wang Y."/>
            <person name="Xiong G.H."/>
            <person name="Traut W."/>
            <person name="Walsh T.K."/>
            <person name="Worley K.C."/>
            <person name="Wu D."/>
            <person name="Wu W."/>
            <person name="Wu Y.Q."/>
            <person name="Zhang X."/>
            <person name="Zou Z."/>
            <person name="Zucker H."/>
            <person name="Briscoe A.D."/>
            <person name="Burmester T."/>
            <person name="Clem R.J."/>
            <person name="Feyereisen R."/>
            <person name="Grimmelikhuijzen C.J.P."/>
            <person name="Hamodrakas S.J."/>
            <person name="Hansson B.S."/>
            <person name="Huguet E."/>
            <person name="Jermiin L.S."/>
            <person name="Lan Q."/>
            <person name="Lehman H.K."/>
            <person name="Lorenzen M."/>
            <person name="Merzendorfer H."/>
            <person name="Michalopoulos I."/>
            <person name="Morton D.B."/>
            <person name="Muthukrishnan S."/>
            <person name="Oakeshott J.G."/>
            <person name="Palmer W."/>
            <person name="Park Y."/>
            <person name="Passarelli A.L."/>
            <person name="Rozas J."/>
            <person name="Schwartz L.M."/>
            <person name="Smith W."/>
            <person name="Southgate A."/>
            <person name="Vilcinskas A."/>
            <person name="Vogt R."/>
            <person name="Wang P."/>
            <person name="Werren J."/>
            <person name="Yu X.Q."/>
            <person name="Zhou J.J."/>
            <person name="Brown S.J."/>
            <person name="Scherer S.E."/>
            <person name="Richards S."/>
            <person name="Blissard G.W."/>
        </authorList>
    </citation>
    <scope>NUCLEOTIDE SEQUENCE</scope>
</reference>
<comment type="caution">
    <text evidence="1">The sequence shown here is derived from an EMBL/GenBank/DDBJ whole genome shotgun (WGS) entry which is preliminary data.</text>
</comment>
<keyword evidence="2" id="KW-1185">Reference proteome</keyword>
<dbReference type="AlphaFoldDB" id="A0A922CGW8"/>
<evidence type="ECO:0000313" key="1">
    <source>
        <dbReference type="EMBL" id="KAG6445489.1"/>
    </source>
</evidence>
<dbReference type="EMBL" id="JH668322">
    <property type="protein sequence ID" value="KAG6445489.1"/>
    <property type="molecule type" value="Genomic_DNA"/>
</dbReference>
<gene>
    <name evidence="1" type="ORF">O3G_MSEX003969</name>
</gene>
<reference evidence="1" key="2">
    <citation type="submission" date="2020-12" db="EMBL/GenBank/DDBJ databases">
        <authorList>
            <person name="Kanost M."/>
        </authorList>
    </citation>
    <scope>NUCLEOTIDE SEQUENCE</scope>
</reference>
<sequence length="50" mass="5889">MEPHPMILRLIDDMPNPAYTPDHMSPLNPPLTFRQRVEGLWNILKVSYSR</sequence>
<proteinExistence type="predicted"/>
<organism evidence="1 2">
    <name type="scientific">Manduca sexta</name>
    <name type="common">Tobacco hawkmoth</name>
    <name type="synonym">Tobacco hornworm</name>
    <dbReference type="NCBI Taxonomy" id="7130"/>
    <lineage>
        <taxon>Eukaryota</taxon>
        <taxon>Metazoa</taxon>
        <taxon>Ecdysozoa</taxon>
        <taxon>Arthropoda</taxon>
        <taxon>Hexapoda</taxon>
        <taxon>Insecta</taxon>
        <taxon>Pterygota</taxon>
        <taxon>Neoptera</taxon>
        <taxon>Endopterygota</taxon>
        <taxon>Lepidoptera</taxon>
        <taxon>Glossata</taxon>
        <taxon>Ditrysia</taxon>
        <taxon>Bombycoidea</taxon>
        <taxon>Sphingidae</taxon>
        <taxon>Sphinginae</taxon>
        <taxon>Sphingini</taxon>
        <taxon>Manduca</taxon>
    </lineage>
</organism>
<dbReference type="Proteomes" id="UP000791440">
    <property type="component" value="Unassembled WGS sequence"/>
</dbReference>
<protein>
    <submittedName>
        <fullName evidence="1">UDP-glycosyltransferase</fullName>
    </submittedName>
</protein>
<evidence type="ECO:0000313" key="2">
    <source>
        <dbReference type="Proteomes" id="UP000791440"/>
    </source>
</evidence>
<name>A0A922CGW8_MANSE</name>
<feature type="non-terminal residue" evidence="1">
    <location>
        <position position="50"/>
    </location>
</feature>
<accession>A0A922CGW8</accession>